<protein>
    <submittedName>
        <fullName evidence="1">Uncharacterized protein</fullName>
    </submittedName>
</protein>
<evidence type="ECO:0000313" key="1">
    <source>
        <dbReference type="EMBL" id="SES18651.1"/>
    </source>
</evidence>
<sequence>MGLVFGACAVTVEITAVDGQDLPQPVVAFEAQLIRFGEEDITVSVFGTPVTFPCPATDFTATVDSPFGSAALRINAEQLQ</sequence>
<name>A0A1H9VAU1_9BACI</name>
<keyword evidence="2" id="KW-1185">Reference proteome</keyword>
<proteinExistence type="predicted"/>
<dbReference type="RefSeq" id="WP_093052891.1">
    <property type="nucleotide sequence ID" value="NZ_FOGT01000010.1"/>
</dbReference>
<evidence type="ECO:0000313" key="2">
    <source>
        <dbReference type="Proteomes" id="UP000198571"/>
    </source>
</evidence>
<dbReference type="OrthoDB" id="9989695at2"/>
<dbReference type="EMBL" id="FOGT01000010">
    <property type="protein sequence ID" value="SES18651.1"/>
    <property type="molecule type" value="Genomic_DNA"/>
</dbReference>
<dbReference type="AlphaFoldDB" id="A0A1H9VAU1"/>
<dbReference type="Proteomes" id="UP000198571">
    <property type="component" value="Unassembled WGS sequence"/>
</dbReference>
<accession>A0A1H9VAU1</accession>
<gene>
    <name evidence="1" type="ORF">SAMN05518684_11035</name>
</gene>
<organism evidence="1 2">
    <name type="scientific">Salipaludibacillus aurantiacus</name>
    <dbReference type="NCBI Taxonomy" id="1601833"/>
    <lineage>
        <taxon>Bacteria</taxon>
        <taxon>Bacillati</taxon>
        <taxon>Bacillota</taxon>
        <taxon>Bacilli</taxon>
        <taxon>Bacillales</taxon>
        <taxon>Bacillaceae</taxon>
    </lineage>
</organism>
<reference evidence="2" key="1">
    <citation type="submission" date="2016-10" db="EMBL/GenBank/DDBJ databases">
        <authorList>
            <person name="Varghese N."/>
            <person name="Submissions S."/>
        </authorList>
    </citation>
    <scope>NUCLEOTIDE SEQUENCE [LARGE SCALE GENOMIC DNA]</scope>
    <source>
        <strain evidence="2">S9</strain>
    </source>
</reference>